<organism evidence="2 3">
    <name type="scientific">Novosphingobium silvae</name>
    <dbReference type="NCBI Taxonomy" id="2692619"/>
    <lineage>
        <taxon>Bacteria</taxon>
        <taxon>Pseudomonadati</taxon>
        <taxon>Pseudomonadota</taxon>
        <taxon>Alphaproteobacteria</taxon>
        <taxon>Sphingomonadales</taxon>
        <taxon>Sphingomonadaceae</taxon>
        <taxon>Novosphingobium</taxon>
    </lineage>
</organism>
<accession>A0A7X4GF68</accession>
<comment type="caution">
    <text evidence="2">The sequence shown here is derived from an EMBL/GenBank/DDBJ whole genome shotgun (WGS) entry which is preliminary data.</text>
</comment>
<feature type="compositionally biased region" description="Low complexity" evidence="1">
    <location>
        <begin position="629"/>
        <end position="695"/>
    </location>
</feature>
<reference evidence="2 3" key="1">
    <citation type="submission" date="2019-12" db="EMBL/GenBank/DDBJ databases">
        <authorList>
            <person name="Feng G."/>
            <person name="Zhu H."/>
        </authorList>
    </citation>
    <scope>NUCLEOTIDE SEQUENCE [LARGE SCALE GENOMIC DNA]</scope>
    <source>
        <strain evidence="2 3">FGD1</strain>
    </source>
</reference>
<protein>
    <submittedName>
        <fullName evidence="2">Uncharacterized protein</fullName>
    </submittedName>
</protein>
<feature type="region of interest" description="Disordered" evidence="1">
    <location>
        <begin position="487"/>
        <end position="540"/>
    </location>
</feature>
<evidence type="ECO:0000256" key="1">
    <source>
        <dbReference type="SAM" id="MobiDB-lite"/>
    </source>
</evidence>
<gene>
    <name evidence="2" type="ORF">GR702_06965</name>
</gene>
<feature type="region of interest" description="Disordered" evidence="1">
    <location>
        <begin position="153"/>
        <end position="221"/>
    </location>
</feature>
<sequence length="731" mass="71294">MIQTTAPTLNAGVSPVAGSAASMAVPGPAGTDFAAILGMPQPAPARPDLFAQAGAMPLATNVAAASLPDAVRGAQDGLAALVLQAGAAASPLPEAAAGARLDGAAKVRAITVAEARPVGPAAIPPVPGSSTLVTAPAAMAAVPMAPAPMAPAPAPLASAPQPEGKDLSRSPAAPVEAIPSPGKSGKGGGNILPSPAAPEEAEGDSPIRSRPAAETPSSDASAVIPAPVQLPASDDAPVAAMQAAAITRPVFVPSAILSNDAPPPAAPERSGSSGRPAVPVPPREAGSPVVGPATRQVSQAPAAPGAIPGSAPVRPAPAASVSAVRFEPIEVVAMPVASAPAMPLAMTAPANTAFVAKAAAPMKQASPENAATVVPQVMTAVAAVPHVAESPAPIVPFTAKAAPVPAEAALPAFVDAPAEAAVAVHPRPAAPSSHAPLPVTPDAVPSAAQSAAPASPSRDARNTPGPAAIPQGTAAAAAPFVKAPEMAAASLPSEPRSEDSPVRAVPSAPAVSVEPRSRDAREGSQAPAAHFAGQPGIAPVPQPVVSAEGIVPAPAAPEAASTLASSPTETPQDFDTLVSRLAEAREAASPHIVRTAMNHAEFGRVSMQFDQTDMGLSVTMASPDPEFTGAVQAAAATMAGNGANGNDQPRQDGQSSQQNGAGQNPASAQGNGGAASFASGGQAQQQARADASGQQSRREGGGFAGRHDQQQQSGTSSRGRDGQRQGSGVYA</sequence>
<name>A0A7X4GF68_9SPHN</name>
<feature type="region of interest" description="Disordered" evidence="1">
    <location>
        <begin position="629"/>
        <end position="731"/>
    </location>
</feature>
<evidence type="ECO:0000313" key="3">
    <source>
        <dbReference type="Proteomes" id="UP000465810"/>
    </source>
</evidence>
<proteinExistence type="predicted"/>
<dbReference type="EMBL" id="WVTD01000004">
    <property type="protein sequence ID" value="MYL97512.1"/>
    <property type="molecule type" value="Genomic_DNA"/>
</dbReference>
<dbReference type="RefSeq" id="WP_160985252.1">
    <property type="nucleotide sequence ID" value="NZ_WVTD01000004.1"/>
</dbReference>
<feature type="compositionally biased region" description="Basic and acidic residues" evidence="1">
    <location>
        <begin position="696"/>
        <end position="709"/>
    </location>
</feature>
<feature type="region of interest" description="Disordered" evidence="1">
    <location>
        <begin position="425"/>
        <end position="473"/>
    </location>
</feature>
<feature type="compositionally biased region" description="Low complexity" evidence="1">
    <location>
        <begin position="300"/>
        <end position="314"/>
    </location>
</feature>
<dbReference type="Proteomes" id="UP000465810">
    <property type="component" value="Unassembled WGS sequence"/>
</dbReference>
<dbReference type="AlphaFoldDB" id="A0A7X4GF68"/>
<keyword evidence="3" id="KW-1185">Reference proteome</keyword>
<feature type="compositionally biased region" description="Low complexity" evidence="1">
    <location>
        <begin position="502"/>
        <end position="514"/>
    </location>
</feature>
<evidence type="ECO:0000313" key="2">
    <source>
        <dbReference type="EMBL" id="MYL97512.1"/>
    </source>
</evidence>
<feature type="region of interest" description="Disordered" evidence="1">
    <location>
        <begin position="258"/>
        <end position="314"/>
    </location>
</feature>